<dbReference type="PROSITE" id="PS51635">
    <property type="entry name" value="PNPLA"/>
    <property type="match status" value="1"/>
</dbReference>
<accession>A0A5N8VYP3</accession>
<dbReference type="GO" id="GO:0016787">
    <property type="term" value="F:hydrolase activity"/>
    <property type="evidence" value="ECO:0007669"/>
    <property type="project" value="UniProtKB-UniRule"/>
</dbReference>
<feature type="short sequence motif" description="DGA/G" evidence="2">
    <location>
        <begin position="265"/>
        <end position="267"/>
    </location>
</feature>
<dbReference type="Gene3D" id="3.40.1090.10">
    <property type="entry name" value="Cytosolic phospholipase A2 catalytic domain"/>
    <property type="match status" value="1"/>
</dbReference>
<dbReference type="AlphaFoldDB" id="A0A5N8VYP3"/>
<keyword evidence="1 2" id="KW-0443">Lipid metabolism</keyword>
<feature type="active site" description="Nucleophile" evidence="2">
    <location>
        <position position="93"/>
    </location>
</feature>
<protein>
    <submittedName>
        <fullName evidence="5">Patatin-like protein</fullName>
    </submittedName>
</protein>
<proteinExistence type="predicted"/>
<dbReference type="SUPFAM" id="SSF52151">
    <property type="entry name" value="FabD/lysophospholipase-like"/>
    <property type="match status" value="1"/>
</dbReference>
<comment type="caution">
    <text evidence="2">Lacks conserved residue(s) required for the propagation of feature annotation.</text>
</comment>
<feature type="region of interest" description="Disordered" evidence="3">
    <location>
        <begin position="50"/>
        <end position="69"/>
    </location>
</feature>
<evidence type="ECO:0000256" key="2">
    <source>
        <dbReference type="PROSITE-ProRule" id="PRU01161"/>
    </source>
</evidence>
<dbReference type="InterPro" id="IPR002641">
    <property type="entry name" value="PNPLA_dom"/>
</dbReference>
<name>A0A5N8VYP3_9ACTN</name>
<keyword evidence="2" id="KW-0378">Hydrolase</keyword>
<dbReference type="InterPro" id="IPR019894">
    <property type="entry name" value="Patatin-related_protein"/>
</dbReference>
<dbReference type="Pfam" id="PF01734">
    <property type="entry name" value="Patatin"/>
    <property type="match status" value="1"/>
</dbReference>
<reference evidence="5 6" key="1">
    <citation type="submission" date="2019-07" db="EMBL/GenBank/DDBJ databases">
        <title>New species of Amycolatopsis and Streptomyces.</title>
        <authorList>
            <person name="Duangmal K."/>
            <person name="Teo W.F.A."/>
            <person name="Lipun K."/>
        </authorList>
    </citation>
    <scope>NUCLEOTIDE SEQUENCE [LARGE SCALE GENOMIC DNA]</scope>
    <source>
        <strain evidence="5 6">TISTR 2346</strain>
    </source>
</reference>
<gene>
    <name evidence="5" type="ORF">FNH04_10840</name>
</gene>
<evidence type="ECO:0000256" key="3">
    <source>
        <dbReference type="SAM" id="MobiDB-lite"/>
    </source>
</evidence>
<feature type="domain" description="PNPLA" evidence="4">
    <location>
        <begin position="21"/>
        <end position="278"/>
    </location>
</feature>
<feature type="active site" description="Proton acceptor" evidence="2">
    <location>
        <position position="265"/>
    </location>
</feature>
<evidence type="ECO:0000259" key="4">
    <source>
        <dbReference type="PROSITE" id="PS51635"/>
    </source>
</evidence>
<evidence type="ECO:0000256" key="1">
    <source>
        <dbReference type="ARBA" id="ARBA00023098"/>
    </source>
</evidence>
<dbReference type="InterPro" id="IPR024282">
    <property type="entry name" value="DUF3376"/>
</dbReference>
<dbReference type="NCBIfam" id="TIGR03607">
    <property type="entry name" value="patatin-like protein"/>
    <property type="match status" value="1"/>
</dbReference>
<dbReference type="OrthoDB" id="8728704at2"/>
<dbReference type="Proteomes" id="UP000326979">
    <property type="component" value="Unassembled WGS sequence"/>
</dbReference>
<evidence type="ECO:0000313" key="6">
    <source>
        <dbReference type="Proteomes" id="UP000326979"/>
    </source>
</evidence>
<keyword evidence="2" id="KW-0442">Lipid degradation</keyword>
<dbReference type="Pfam" id="PF11856">
    <property type="entry name" value="DUF3376"/>
    <property type="match status" value="1"/>
</dbReference>
<feature type="short sequence motif" description="GXSXG" evidence="2">
    <location>
        <begin position="91"/>
        <end position="95"/>
    </location>
</feature>
<dbReference type="GO" id="GO:0016042">
    <property type="term" value="P:lipid catabolic process"/>
    <property type="evidence" value="ECO:0007669"/>
    <property type="project" value="UniProtKB-UniRule"/>
</dbReference>
<keyword evidence="6" id="KW-1185">Reference proteome</keyword>
<sequence>MRMAERKPVMTNADPELRVAATFTGGGSLAVWMGGLAREMNLLLAASRERDGDVSGRHQEPSTHASREVRRSYQRLLDLLGLRFSVDILSGTSAGGINAALLGMANVRRGDLGGLRELWISEGSLDRLLRSPSEPRPPALLRGDEVLLAGIGKALDTIEGPGPGADDDPTRVMITTTLLDGELRPHPDDYGDLIHDTDHRGLFTFTAEDLRDPRAAEALALAARASASFPGAFEPAFVPIGRRGSPGHPDMASYTAASRTQFCVDGGLLANRPLGPALRAVFDRPADREVRRVLAYVAPAPGVAATLPGAAPAETDIPGLGPALLADLNALLSQTISADLEAIDAHNKRVGATRRTDGLLARLDAVTTARLAEELYGPYREWYARTLAQPVAEETLRLLTAGGRRAPDGRPVGFGGSFDALMDAATTTISEELPGTLPQTPRELACLGRPALDAGKATVLAILRAGFALWPQPDDRAELNQLVARVHRAMPERPRSLGEVIDGIMSEPDGTDVRSMTQAEPWRAAVRSVCGAQTRGALAEAWHTFGDVLSEARLLVDRAAPPTRAPAAPADQVALLRHLTGTDGRDPVDRVVRRLFHLQVLRHLTQPQSPEDPQVVELVQFSADTRTDLDGRSSAQTKLTGVQLYDFGAFYKASWRASDWMWGRLDGCGWLVHVLLDPRLLARRTHEVGGRDALLDLLEPIAGSERTSEVVDELAFLTDSTARPPRSLPVTAMWVASGMQRTIAGEELPHIARTAEADVRDGAAPRAAVRFLQEYHQVMRHADLEEVPEAQVERLLHACRISDERFLSEVGTEKFLHTAFQTAAVATRSIGACLPFPGTVRSLVVNPVIRAASLGLWLLRHAPVAGHGLTRSALQLVRVGRAGSNG</sequence>
<evidence type="ECO:0000313" key="5">
    <source>
        <dbReference type="EMBL" id="MPY40391.1"/>
    </source>
</evidence>
<dbReference type="InterPro" id="IPR016035">
    <property type="entry name" value="Acyl_Trfase/lysoPLipase"/>
</dbReference>
<comment type="caution">
    <text evidence="5">The sequence shown here is derived from an EMBL/GenBank/DDBJ whole genome shotgun (WGS) entry which is preliminary data.</text>
</comment>
<organism evidence="5 6">
    <name type="scientific">Streptomyces phyllanthi</name>
    <dbReference type="NCBI Taxonomy" id="1803180"/>
    <lineage>
        <taxon>Bacteria</taxon>
        <taxon>Bacillati</taxon>
        <taxon>Actinomycetota</taxon>
        <taxon>Actinomycetes</taxon>
        <taxon>Kitasatosporales</taxon>
        <taxon>Streptomycetaceae</taxon>
        <taxon>Streptomyces</taxon>
    </lineage>
</organism>
<dbReference type="EMBL" id="VJZE01000052">
    <property type="protein sequence ID" value="MPY40391.1"/>
    <property type="molecule type" value="Genomic_DNA"/>
</dbReference>